<name>A0A821RSW3_9NEOP</name>
<evidence type="ECO:0000313" key="2">
    <source>
        <dbReference type="EMBL" id="CAF4846793.1"/>
    </source>
</evidence>
<organism evidence="2 3">
    <name type="scientific">Pieris macdunnoughi</name>
    <dbReference type="NCBI Taxonomy" id="345717"/>
    <lineage>
        <taxon>Eukaryota</taxon>
        <taxon>Metazoa</taxon>
        <taxon>Ecdysozoa</taxon>
        <taxon>Arthropoda</taxon>
        <taxon>Hexapoda</taxon>
        <taxon>Insecta</taxon>
        <taxon>Pterygota</taxon>
        <taxon>Neoptera</taxon>
        <taxon>Endopterygota</taxon>
        <taxon>Lepidoptera</taxon>
        <taxon>Glossata</taxon>
        <taxon>Ditrysia</taxon>
        <taxon>Papilionoidea</taxon>
        <taxon>Pieridae</taxon>
        <taxon>Pierinae</taxon>
        <taxon>Pieris</taxon>
    </lineage>
</organism>
<dbReference type="InterPro" id="IPR005135">
    <property type="entry name" value="Endo/exonuclease/phosphatase"/>
</dbReference>
<dbReference type="InterPro" id="IPR036691">
    <property type="entry name" value="Endo/exonu/phosph_ase_sf"/>
</dbReference>
<dbReference type="PROSITE" id="PS50878">
    <property type="entry name" value="RT_POL"/>
    <property type="match status" value="1"/>
</dbReference>
<feature type="domain" description="Reverse transcriptase" evidence="1">
    <location>
        <begin position="507"/>
        <end position="683"/>
    </location>
</feature>
<dbReference type="SUPFAM" id="SSF56672">
    <property type="entry name" value="DNA/RNA polymerases"/>
    <property type="match status" value="1"/>
</dbReference>
<dbReference type="GO" id="GO:0003824">
    <property type="term" value="F:catalytic activity"/>
    <property type="evidence" value="ECO:0007669"/>
    <property type="project" value="InterPro"/>
</dbReference>
<dbReference type="AlphaFoldDB" id="A0A821RSW3"/>
<dbReference type="EMBL" id="CAJOBZ010000015">
    <property type="protein sequence ID" value="CAF4846793.1"/>
    <property type="molecule type" value="Genomic_DNA"/>
</dbReference>
<dbReference type="OrthoDB" id="5953030at2759"/>
<proteinExistence type="predicted"/>
<dbReference type="GO" id="GO:0071897">
    <property type="term" value="P:DNA biosynthetic process"/>
    <property type="evidence" value="ECO:0007669"/>
    <property type="project" value="UniProtKB-ARBA"/>
</dbReference>
<keyword evidence="3" id="KW-1185">Reference proteome</keyword>
<evidence type="ECO:0000259" key="1">
    <source>
        <dbReference type="PROSITE" id="PS50878"/>
    </source>
</evidence>
<gene>
    <name evidence="2" type="ORF">PMACD_LOCUS6702</name>
</gene>
<dbReference type="Pfam" id="PF00078">
    <property type="entry name" value="RVT_1"/>
    <property type="match status" value="1"/>
</dbReference>
<dbReference type="Pfam" id="PF03372">
    <property type="entry name" value="Exo_endo_phos"/>
    <property type="match status" value="1"/>
</dbReference>
<accession>A0A821RSW3</accession>
<dbReference type="InterPro" id="IPR043502">
    <property type="entry name" value="DNA/RNA_pol_sf"/>
</dbReference>
<protein>
    <recommendedName>
        <fullName evidence="1">Reverse transcriptase domain-containing protein</fullName>
    </recommendedName>
</protein>
<dbReference type="PANTHER" id="PTHR47510">
    <property type="entry name" value="REVERSE TRANSCRIPTASE DOMAIN-CONTAINING PROTEIN"/>
    <property type="match status" value="1"/>
</dbReference>
<dbReference type="Proteomes" id="UP000663880">
    <property type="component" value="Unassembled WGS sequence"/>
</dbReference>
<dbReference type="PANTHER" id="PTHR47510:SF3">
    <property type="entry name" value="ENDO_EXONUCLEASE_PHOSPHATASE DOMAIN-CONTAINING PROTEIN"/>
    <property type="match status" value="1"/>
</dbReference>
<evidence type="ECO:0000313" key="3">
    <source>
        <dbReference type="Proteomes" id="UP000663880"/>
    </source>
</evidence>
<comment type="caution">
    <text evidence="2">The sequence shown here is derived from an EMBL/GenBank/DDBJ whole genome shotgun (WGS) entry which is preliminary data.</text>
</comment>
<reference evidence="2" key="1">
    <citation type="submission" date="2021-02" db="EMBL/GenBank/DDBJ databases">
        <authorList>
            <person name="Steward A R."/>
        </authorList>
    </citation>
    <scope>NUCLEOTIDE SEQUENCE</scope>
</reference>
<sequence>MDCSSGNSDFLSLESSDCDSFHSIDSSTPTLNNTLSSIFQNLPKHFNVVHINAQSVPAHHTDLLTLASKDIHAILISETWFNPSLSSGTYSLPGYNLIRNDRLGMRGGGVAIYLRSHIPFSIISSSPQPPPSNAAEHLLIEVLLSNSKLLLGVFYSPSSSVDYFDSFEDTIDQFSPLYKNTIVMGDFNTCLLKNDSRSRRLLSLTHSYNLQNLYLNATHKVPGFTPSLLDLIFVSSPHLVTKHGQLPAVAFSHHDLLYLSFKAKPPKQKPTVVMRRSFGGIDHDSLLSDASKIDWSGLYDLANLDDKVQLFTSSITNLYDKHAPLRRVKLKHLPAPWLSDEIKRLIHKKNRAIAKMRTAKSDAEREKYKVVRNRCNTRCRDAQRQHIHDSVSNGDTSKIWKFLKTLGIGRSAQNVISSAIDINNLNSHFTCSPAHDKSSLRKTINKLASLPTPNFMPFNFTEFTEREVEGCIQSISSDAVGCDEVSRAMILPILPAILQVITHIFNYSVTSGKFPTSWKDSLVIPIPKRPDPINFSDFRPISILPFLSKALERLIHSQLSGFLNKNSILDPLQSGFRPGHSTTTALVKVCDDIRRGMDGGQLTVLTLLDFSNAFNTVNFEILLGLLRSMNICPSAIDWFHSYLNGRRQRIKMNDAYSQWNNISAGVPQGGVLSPLLFLYLSTP</sequence>
<dbReference type="CDD" id="cd01650">
    <property type="entry name" value="RT_nLTR_like"/>
    <property type="match status" value="1"/>
</dbReference>
<dbReference type="Gene3D" id="3.60.10.10">
    <property type="entry name" value="Endonuclease/exonuclease/phosphatase"/>
    <property type="match status" value="1"/>
</dbReference>
<dbReference type="InterPro" id="IPR000477">
    <property type="entry name" value="RT_dom"/>
</dbReference>
<dbReference type="SUPFAM" id="SSF56219">
    <property type="entry name" value="DNase I-like"/>
    <property type="match status" value="1"/>
</dbReference>